<reference evidence="2" key="2">
    <citation type="submission" date="2020-09" db="EMBL/GenBank/DDBJ databases">
        <authorList>
            <person name="Sun Q."/>
            <person name="Ohkuma M."/>
        </authorList>
    </citation>
    <scope>NUCLEOTIDE SEQUENCE</scope>
    <source>
        <strain evidence="2">JCM 4059</strain>
    </source>
</reference>
<feature type="region of interest" description="Disordered" evidence="1">
    <location>
        <begin position="69"/>
        <end position="107"/>
    </location>
</feature>
<gene>
    <name evidence="2" type="ORF">GCM10010218_62950</name>
</gene>
<reference evidence="2" key="1">
    <citation type="journal article" date="2014" name="Int. J. Syst. Evol. Microbiol.">
        <title>Complete genome sequence of Corynebacterium casei LMG S-19264T (=DSM 44701T), isolated from a smear-ripened cheese.</title>
        <authorList>
            <consortium name="US DOE Joint Genome Institute (JGI-PGF)"/>
            <person name="Walter F."/>
            <person name="Albersmeier A."/>
            <person name="Kalinowski J."/>
            <person name="Ruckert C."/>
        </authorList>
    </citation>
    <scope>NUCLEOTIDE SEQUENCE</scope>
    <source>
        <strain evidence="2">JCM 4059</strain>
    </source>
</reference>
<dbReference type="AlphaFoldDB" id="A0A919B8U5"/>
<evidence type="ECO:0000256" key="1">
    <source>
        <dbReference type="SAM" id="MobiDB-lite"/>
    </source>
</evidence>
<dbReference type="EMBL" id="BNBD01000023">
    <property type="protein sequence ID" value="GHF73150.1"/>
    <property type="molecule type" value="Genomic_DNA"/>
</dbReference>
<feature type="region of interest" description="Disordered" evidence="1">
    <location>
        <begin position="1"/>
        <end position="43"/>
    </location>
</feature>
<feature type="compositionally biased region" description="Low complexity" evidence="1">
    <location>
        <begin position="72"/>
        <end position="83"/>
    </location>
</feature>
<protein>
    <submittedName>
        <fullName evidence="2">Uncharacterized protein</fullName>
    </submittedName>
</protein>
<keyword evidence="3" id="KW-1185">Reference proteome</keyword>
<name>A0A919B8U5_9ACTN</name>
<organism evidence="2 3">
    <name type="scientific">Streptomyces mashuensis</name>
    <dbReference type="NCBI Taxonomy" id="33904"/>
    <lineage>
        <taxon>Bacteria</taxon>
        <taxon>Bacillati</taxon>
        <taxon>Actinomycetota</taxon>
        <taxon>Actinomycetes</taxon>
        <taxon>Kitasatosporales</taxon>
        <taxon>Streptomycetaceae</taxon>
        <taxon>Streptomyces</taxon>
    </lineage>
</organism>
<accession>A0A919B8U5</accession>
<sequence>MLRTVHAASGRGPVLTHRRKDTGSMNHQVPQGPPPPAAPRRSGRNPVIVVLAVIIGLGYGAFKVFDHDKGGSRSTPSSSASAGHKGGEWQVGDCGGPDPDRAPDGYKPYDCGDSHASFKAVEIKDGTFMPESIQCPGGTDLIIRVSVSFGSKSSSGGGIPTKTVCGRNLAGNHPGDPGAGGGQLVKGDCVTSTAKEVPCSGAASDSYKVLDLVKNQNQCPAGTTEPMELTLAIGRPYDVICAAKQ</sequence>
<proteinExistence type="predicted"/>
<comment type="caution">
    <text evidence="2">The sequence shown here is derived from an EMBL/GenBank/DDBJ whole genome shotgun (WGS) entry which is preliminary data.</text>
</comment>
<evidence type="ECO:0000313" key="2">
    <source>
        <dbReference type="EMBL" id="GHF73150.1"/>
    </source>
</evidence>
<dbReference type="Proteomes" id="UP000638313">
    <property type="component" value="Unassembled WGS sequence"/>
</dbReference>
<evidence type="ECO:0000313" key="3">
    <source>
        <dbReference type="Proteomes" id="UP000638313"/>
    </source>
</evidence>